<evidence type="ECO:0000313" key="3">
    <source>
        <dbReference type="EMBL" id="KEQ53907.1"/>
    </source>
</evidence>
<dbReference type="InterPro" id="IPR020904">
    <property type="entry name" value="Sc_DH/Rdtase_CS"/>
</dbReference>
<comment type="similarity">
    <text evidence="1">Belongs to the short-chain dehydrogenases/reductases (SDR) family.</text>
</comment>
<dbReference type="CDD" id="cd05233">
    <property type="entry name" value="SDR_c"/>
    <property type="match status" value="1"/>
</dbReference>
<dbReference type="Pfam" id="PF13561">
    <property type="entry name" value="adh_short_C2"/>
    <property type="match status" value="1"/>
</dbReference>
<comment type="caution">
    <text evidence="3">The sequence shown here is derived from an EMBL/GenBank/DDBJ whole genome shotgun (WGS) entry which is preliminary data.</text>
</comment>
<dbReference type="eggNOG" id="COG1028">
    <property type="taxonomic scope" value="Bacteria"/>
</dbReference>
<dbReference type="PANTHER" id="PTHR42760">
    <property type="entry name" value="SHORT-CHAIN DEHYDROGENASES/REDUCTASES FAMILY MEMBER"/>
    <property type="match status" value="1"/>
</dbReference>
<accession>A0A081RFD4</accession>
<evidence type="ECO:0000256" key="1">
    <source>
        <dbReference type="ARBA" id="ARBA00006484"/>
    </source>
</evidence>
<protein>
    <recommendedName>
        <fullName evidence="5">3-oxoacyl-(Acyl-carrier-protein) reductase</fullName>
    </recommendedName>
</protein>
<dbReference type="GO" id="GO:0016616">
    <property type="term" value="F:oxidoreductase activity, acting on the CH-OH group of donors, NAD or NADP as acceptor"/>
    <property type="evidence" value="ECO:0007669"/>
    <property type="project" value="TreeGrafter"/>
</dbReference>
<dbReference type="AlphaFoldDB" id="A0A081RFD4"/>
<evidence type="ECO:0000313" key="4">
    <source>
        <dbReference type="Proteomes" id="UP000028411"/>
    </source>
</evidence>
<dbReference type="InterPro" id="IPR002347">
    <property type="entry name" value="SDR_fam"/>
</dbReference>
<dbReference type="PANTHER" id="PTHR42760:SF135">
    <property type="entry name" value="BLL7886 PROTEIN"/>
    <property type="match status" value="1"/>
</dbReference>
<evidence type="ECO:0000256" key="2">
    <source>
        <dbReference type="ARBA" id="ARBA00051383"/>
    </source>
</evidence>
<dbReference type="EMBL" id="JFHR01000016">
    <property type="protein sequence ID" value="KEQ53907.1"/>
    <property type="molecule type" value="Genomic_DNA"/>
</dbReference>
<reference evidence="3 4" key="1">
    <citation type="submission" date="2014-02" db="EMBL/GenBank/DDBJ databases">
        <title>Whole genome sequence of Sphingobium chlorophenolicum NBRC 16172.</title>
        <authorList>
            <person name="Gan H.M."/>
            <person name="Gan H.Y."/>
            <person name="Chew T.H."/>
            <person name="Savka M.A."/>
        </authorList>
    </citation>
    <scope>NUCLEOTIDE SEQUENCE [LARGE SCALE GENOMIC DNA]</scope>
    <source>
        <strain evidence="3 4">NBRC 16172</strain>
    </source>
</reference>
<name>A0A081RFD4_SPHCR</name>
<dbReference type="PRINTS" id="PR00081">
    <property type="entry name" value="GDHRDH"/>
</dbReference>
<evidence type="ECO:0008006" key="5">
    <source>
        <dbReference type="Google" id="ProtNLM"/>
    </source>
</evidence>
<dbReference type="InterPro" id="IPR036291">
    <property type="entry name" value="NAD(P)-bd_dom_sf"/>
</dbReference>
<dbReference type="OrthoDB" id="9780084at2"/>
<dbReference type="SUPFAM" id="SSF51735">
    <property type="entry name" value="NAD(P)-binding Rossmann-fold domains"/>
    <property type="match status" value="1"/>
</dbReference>
<proteinExistence type="inferred from homology"/>
<organism evidence="3 4">
    <name type="scientific">Sphingobium chlorophenolicum</name>
    <dbReference type="NCBI Taxonomy" id="46429"/>
    <lineage>
        <taxon>Bacteria</taxon>
        <taxon>Pseudomonadati</taxon>
        <taxon>Pseudomonadota</taxon>
        <taxon>Alphaproteobacteria</taxon>
        <taxon>Sphingomonadales</taxon>
        <taxon>Sphingomonadaceae</taxon>
        <taxon>Sphingobium</taxon>
    </lineage>
</organism>
<dbReference type="PRINTS" id="PR00080">
    <property type="entry name" value="SDRFAMILY"/>
</dbReference>
<gene>
    <name evidence="3" type="ORF">BV95_01779</name>
</gene>
<dbReference type="GO" id="GO:0030497">
    <property type="term" value="P:fatty acid elongation"/>
    <property type="evidence" value="ECO:0007669"/>
    <property type="project" value="TreeGrafter"/>
</dbReference>
<dbReference type="Proteomes" id="UP000028411">
    <property type="component" value="Unassembled WGS sequence"/>
</dbReference>
<dbReference type="RefSeq" id="WP_037450203.1">
    <property type="nucleotide sequence ID" value="NZ_JFHR01000016.1"/>
</dbReference>
<dbReference type="Gene3D" id="3.40.50.720">
    <property type="entry name" value="NAD(P)-binding Rossmann-like Domain"/>
    <property type="match status" value="1"/>
</dbReference>
<dbReference type="FunFam" id="3.40.50.720:FF:000084">
    <property type="entry name" value="Short-chain dehydrogenase reductase"/>
    <property type="match status" value="1"/>
</dbReference>
<sequence>MSLHGKTAFVTGAARGIGETLSRALAAEGAKMALIDIDLSATRAVAESIEAAGGQALAIKCDVTDMTAIEAATQQVSSHFGGIDILINNAALHGIEYNIPSTQLPMDAWSLLLDVNLLGPVRCAKACRGVMRARGGGVIINLSSIASMPALNAYGVSKLAVRGLTTALAHELAADGIRVYALVPGLMDTEAVMSEAPPGFVEDVHKKQLIQRQGSPRDLVGAVLFFCSDAASFITGETLTIAGGAPLRT</sequence>
<comment type="catalytic activity">
    <reaction evidence="2">
        <text>2,5-dichlorocyclohexa-2,5-dien-1,4-diol + NAD(+) = 2,5-dichlorohydroquinone + NADH + H(+)</text>
        <dbReference type="Rhea" id="RHEA:15741"/>
        <dbReference type="ChEBI" id="CHEBI:15378"/>
        <dbReference type="ChEBI" id="CHEBI:27545"/>
        <dbReference type="ChEBI" id="CHEBI:28975"/>
        <dbReference type="ChEBI" id="CHEBI:57540"/>
        <dbReference type="ChEBI" id="CHEBI:57945"/>
    </reaction>
</comment>
<dbReference type="PATRIC" id="fig|46429.4.peg.1747"/>
<dbReference type="PROSITE" id="PS00061">
    <property type="entry name" value="ADH_SHORT"/>
    <property type="match status" value="1"/>
</dbReference>